<feature type="chain" id="PRO_5018726124" description="DUF4843 domain-containing protein" evidence="1">
    <location>
        <begin position="25"/>
        <end position="330"/>
    </location>
</feature>
<dbReference type="KEGG" id="buy:D8S85_08855"/>
<dbReference type="EMBL" id="CP032819">
    <property type="protein sequence ID" value="AZS29644.1"/>
    <property type="molecule type" value="Genomic_DNA"/>
</dbReference>
<evidence type="ECO:0008006" key="4">
    <source>
        <dbReference type="Google" id="ProtNLM"/>
    </source>
</evidence>
<protein>
    <recommendedName>
        <fullName evidence="4">DUF4843 domain-containing protein</fullName>
    </recommendedName>
</protein>
<accession>A0A3Q9INW7</accession>
<dbReference type="AlphaFoldDB" id="A0A3Q9INW7"/>
<proteinExistence type="predicted"/>
<evidence type="ECO:0000313" key="3">
    <source>
        <dbReference type="Proteomes" id="UP000270673"/>
    </source>
</evidence>
<keyword evidence="3" id="KW-1185">Reference proteome</keyword>
<name>A0A3Q9INW7_9BACT</name>
<reference evidence="2 3" key="1">
    <citation type="submission" date="2018-10" db="EMBL/GenBank/DDBJ databases">
        <title>Butyricimonas faecalis sp. nov., isolated from human faeces and emended description of the genus Butyricimonas.</title>
        <authorList>
            <person name="Le Roy T."/>
            <person name="Van der Smissen P."/>
            <person name="Paquot A."/>
            <person name="Delzenne N."/>
            <person name="Muccioli G."/>
            <person name="Collet J.-F."/>
            <person name="Cani P.D."/>
        </authorList>
    </citation>
    <scope>NUCLEOTIDE SEQUENCE [LARGE SCALE GENOMIC DNA]</scope>
    <source>
        <strain evidence="2 3">H184</strain>
    </source>
</reference>
<organism evidence="2 3">
    <name type="scientific">Butyricimonas faecalis</name>
    <dbReference type="NCBI Taxonomy" id="2093856"/>
    <lineage>
        <taxon>Bacteria</taxon>
        <taxon>Pseudomonadati</taxon>
        <taxon>Bacteroidota</taxon>
        <taxon>Bacteroidia</taxon>
        <taxon>Bacteroidales</taxon>
        <taxon>Odoribacteraceae</taxon>
        <taxon>Butyricimonas</taxon>
    </lineage>
</organism>
<keyword evidence="1" id="KW-0732">Signal</keyword>
<dbReference type="PROSITE" id="PS51257">
    <property type="entry name" value="PROKAR_LIPOPROTEIN"/>
    <property type="match status" value="1"/>
</dbReference>
<feature type="signal peptide" evidence="1">
    <location>
        <begin position="1"/>
        <end position="24"/>
    </location>
</feature>
<gene>
    <name evidence="2" type="ORF">D8S85_08855</name>
</gene>
<dbReference type="Proteomes" id="UP000270673">
    <property type="component" value="Chromosome"/>
</dbReference>
<evidence type="ECO:0000313" key="2">
    <source>
        <dbReference type="EMBL" id="AZS29644.1"/>
    </source>
</evidence>
<sequence length="330" mass="38182">MNMKTKYGIMILLGWLLLGSACNEGDLTSEFTYNGPIPAIADGPSEAQKICYELYQKYDHHVYYTLSGDEALHTNVGITQTNMIAYNYPDALPLVAADEKTAESFLKLLQTFYNALPETIVKTTVIKRQVLIKENIWFDELGRYMGYFGMMVPTPNLSIGYAEEMQGIIYWGGMNDAIGVQPELWKYSLANSFFKARTISYYALDMPSPDAFILVSKGKYFNEMSYEEQGDAMMEMLDWMTGEWNMDYIRSLGFVDPYPFFMLQSNYMPNEDMATYAAWIVCNPLEERQEILDNYPLVKKRYDLTLEYYKKNLGVDLEEFCEFWVNVTIE</sequence>
<evidence type="ECO:0000256" key="1">
    <source>
        <dbReference type="SAM" id="SignalP"/>
    </source>
</evidence>
<dbReference type="Gene3D" id="3.40.390.70">
    <property type="match status" value="1"/>
</dbReference>